<dbReference type="EMBL" id="JADIMI010000087">
    <property type="protein sequence ID" value="MBO8453044.1"/>
    <property type="molecule type" value="Genomic_DNA"/>
</dbReference>
<reference evidence="3" key="1">
    <citation type="submission" date="2020-10" db="EMBL/GenBank/DDBJ databases">
        <authorList>
            <person name="Gilroy R."/>
        </authorList>
    </citation>
    <scope>NUCLEOTIDE SEQUENCE</scope>
    <source>
        <strain evidence="3">B1-20833</strain>
    </source>
</reference>
<dbReference type="Pfam" id="PF00149">
    <property type="entry name" value="Metallophos"/>
    <property type="match status" value="1"/>
</dbReference>
<feature type="domain" description="Calcineurin-like phosphoesterase C-terminal" evidence="2">
    <location>
        <begin position="243"/>
        <end position="405"/>
    </location>
</feature>
<dbReference type="InterPro" id="IPR032288">
    <property type="entry name" value="Metallophos_C"/>
</dbReference>
<protein>
    <submittedName>
        <fullName evidence="3">Calcineurin-like phosphoesterase C-terminal domain-containing protein</fullName>
    </submittedName>
</protein>
<evidence type="ECO:0000313" key="3">
    <source>
        <dbReference type="EMBL" id="MBO8453044.1"/>
    </source>
</evidence>
<organism evidence="3 4">
    <name type="scientific">Candidatus Cryptobacteroides intestinavium</name>
    <dbReference type="NCBI Taxonomy" id="2840766"/>
    <lineage>
        <taxon>Bacteria</taxon>
        <taxon>Pseudomonadati</taxon>
        <taxon>Bacteroidota</taxon>
        <taxon>Bacteroidia</taxon>
        <taxon>Bacteroidales</taxon>
        <taxon>Candidatus Cryptobacteroides</taxon>
    </lineage>
</organism>
<evidence type="ECO:0000259" key="2">
    <source>
        <dbReference type="Pfam" id="PF16370"/>
    </source>
</evidence>
<dbReference type="InterPro" id="IPR029052">
    <property type="entry name" value="Metallo-depent_PP-like"/>
</dbReference>
<feature type="domain" description="Calcineurin-like phosphoesterase" evidence="1">
    <location>
        <begin position="39"/>
        <end position="227"/>
    </location>
</feature>
<sequence>MHKDRSFLLWFRYGTALLTAAVLLTGITEHAYGRETGRLKVAFVGDPQVDDSTELLYARKSVYRELRERKDIDMAIFLGDIVNDSMELLEQSRESMDSLAYPYFVIPGNHDFDIYKGKKAKVRQPDRDRDLVSYSDVFGSPDTTFARNGIRFVLMNDIQYDRSSYKGGFDNAQVEYLDSAVNAGAGERLLVLVTHIPYSHIKDRAATDSVLARFNGEILLVSGHTHRVERSSVELAGGRTVQELIAGASCGTWWRGQKDESGIPYALQGCGSPRGYFIADFRKGEFTLEYKCIGRPEGFLSSAWAVPAAGDSTRLIVNIFGGSVDGIAEIRAGRLHSGKRITLEMTGDTAPEVLEAIEANKSLEGGRTKKAEMLPLRHSRSPHIWSVTVPGDIDVRRIKIRYCDQNMSFRSTVPLRRLHR</sequence>
<reference evidence="3" key="2">
    <citation type="journal article" date="2021" name="PeerJ">
        <title>Extensive microbial diversity within the chicken gut microbiome revealed by metagenomics and culture.</title>
        <authorList>
            <person name="Gilroy R."/>
            <person name="Ravi A."/>
            <person name="Getino M."/>
            <person name="Pursley I."/>
            <person name="Horton D.L."/>
            <person name="Alikhan N.F."/>
            <person name="Baker D."/>
            <person name="Gharbi K."/>
            <person name="Hall N."/>
            <person name="Watson M."/>
            <person name="Adriaenssens E.M."/>
            <person name="Foster-Nyarko E."/>
            <person name="Jarju S."/>
            <person name="Secka A."/>
            <person name="Antonio M."/>
            <person name="Oren A."/>
            <person name="Chaudhuri R.R."/>
            <person name="La Ragione R."/>
            <person name="Hildebrand F."/>
            <person name="Pallen M.J."/>
        </authorList>
    </citation>
    <scope>NUCLEOTIDE SEQUENCE</scope>
    <source>
        <strain evidence="3">B1-20833</strain>
    </source>
</reference>
<dbReference type="GO" id="GO:0016787">
    <property type="term" value="F:hydrolase activity"/>
    <property type="evidence" value="ECO:0007669"/>
    <property type="project" value="InterPro"/>
</dbReference>
<evidence type="ECO:0000313" key="4">
    <source>
        <dbReference type="Proteomes" id="UP000823661"/>
    </source>
</evidence>
<dbReference type="Proteomes" id="UP000823661">
    <property type="component" value="Unassembled WGS sequence"/>
</dbReference>
<proteinExistence type="predicted"/>
<dbReference type="InterPro" id="IPR051918">
    <property type="entry name" value="STPP_CPPED1"/>
</dbReference>
<evidence type="ECO:0000259" key="1">
    <source>
        <dbReference type="Pfam" id="PF00149"/>
    </source>
</evidence>
<gene>
    <name evidence="3" type="ORF">IAC06_09230</name>
</gene>
<accession>A0A9D9HJ13</accession>
<name>A0A9D9HJ13_9BACT</name>
<comment type="caution">
    <text evidence="3">The sequence shown here is derived from an EMBL/GenBank/DDBJ whole genome shotgun (WGS) entry which is preliminary data.</text>
</comment>
<dbReference type="AlphaFoldDB" id="A0A9D9HJ13"/>
<dbReference type="PANTHER" id="PTHR43143">
    <property type="entry name" value="METALLOPHOSPHOESTERASE, CALCINEURIN SUPERFAMILY"/>
    <property type="match status" value="1"/>
</dbReference>
<dbReference type="Gene3D" id="3.60.21.10">
    <property type="match status" value="1"/>
</dbReference>
<dbReference type="Pfam" id="PF16370">
    <property type="entry name" value="MetallophosC"/>
    <property type="match status" value="1"/>
</dbReference>
<dbReference type="PANTHER" id="PTHR43143:SF6">
    <property type="entry name" value="BLL3016 PROTEIN"/>
    <property type="match status" value="1"/>
</dbReference>
<dbReference type="InterPro" id="IPR004843">
    <property type="entry name" value="Calcineurin-like_PHP"/>
</dbReference>
<dbReference type="SUPFAM" id="SSF56300">
    <property type="entry name" value="Metallo-dependent phosphatases"/>
    <property type="match status" value="1"/>
</dbReference>